<dbReference type="SUPFAM" id="SSF140996">
    <property type="entry name" value="Hermes dimerisation domain"/>
    <property type="match status" value="1"/>
</dbReference>
<dbReference type="PANTHER" id="PTHR46481">
    <property type="entry name" value="ZINC FINGER BED DOMAIN-CONTAINING PROTEIN 4"/>
    <property type="match status" value="1"/>
</dbReference>
<accession>A0A9Q0Y7S4</accession>
<keyword evidence="8" id="KW-1185">Reference proteome</keyword>
<protein>
    <submittedName>
        <fullName evidence="7">Uncharacterized protein</fullName>
    </submittedName>
</protein>
<comment type="subcellular location">
    <subcellularLocation>
        <location evidence="1">Nucleus</location>
    </subcellularLocation>
</comment>
<dbReference type="Proteomes" id="UP001142489">
    <property type="component" value="Unassembled WGS sequence"/>
</dbReference>
<keyword evidence="5" id="KW-0539">Nucleus</keyword>
<dbReference type="EMBL" id="JAPFRF010000001">
    <property type="protein sequence ID" value="KAJ7345800.1"/>
    <property type="molecule type" value="Genomic_DNA"/>
</dbReference>
<comment type="caution">
    <text evidence="7">The sequence shown here is derived from an EMBL/GenBank/DDBJ whole genome shotgun (WGS) entry which is preliminary data.</text>
</comment>
<organism evidence="7 8">
    <name type="scientific">Phrynocephalus forsythii</name>
    <dbReference type="NCBI Taxonomy" id="171643"/>
    <lineage>
        <taxon>Eukaryota</taxon>
        <taxon>Metazoa</taxon>
        <taxon>Chordata</taxon>
        <taxon>Craniata</taxon>
        <taxon>Vertebrata</taxon>
        <taxon>Euteleostomi</taxon>
        <taxon>Lepidosauria</taxon>
        <taxon>Squamata</taxon>
        <taxon>Bifurcata</taxon>
        <taxon>Unidentata</taxon>
        <taxon>Episquamata</taxon>
        <taxon>Toxicofera</taxon>
        <taxon>Iguania</taxon>
        <taxon>Acrodonta</taxon>
        <taxon>Agamidae</taxon>
        <taxon>Agaminae</taxon>
        <taxon>Phrynocephalus</taxon>
    </lineage>
</organism>
<evidence type="ECO:0000256" key="3">
    <source>
        <dbReference type="ARBA" id="ARBA00022771"/>
    </source>
</evidence>
<name>A0A9Q0Y7S4_9SAUR</name>
<dbReference type="GO" id="GO:0005634">
    <property type="term" value="C:nucleus"/>
    <property type="evidence" value="ECO:0007669"/>
    <property type="project" value="UniProtKB-SubCell"/>
</dbReference>
<feature type="compositionally biased region" description="Basic and acidic residues" evidence="6">
    <location>
        <begin position="21"/>
        <end position="33"/>
    </location>
</feature>
<evidence type="ECO:0000256" key="2">
    <source>
        <dbReference type="ARBA" id="ARBA00022723"/>
    </source>
</evidence>
<evidence type="ECO:0000313" key="7">
    <source>
        <dbReference type="EMBL" id="KAJ7345800.1"/>
    </source>
</evidence>
<keyword evidence="3" id="KW-0863">Zinc-finger</keyword>
<keyword evidence="4" id="KW-0862">Zinc</keyword>
<dbReference type="OrthoDB" id="9028775at2759"/>
<dbReference type="PANTHER" id="PTHR46481:SF10">
    <property type="entry name" value="ZINC FINGER BED DOMAIN-CONTAINING PROTEIN 39"/>
    <property type="match status" value="1"/>
</dbReference>
<keyword evidence="2" id="KW-0479">Metal-binding</keyword>
<reference evidence="7" key="1">
    <citation type="journal article" date="2023" name="DNA Res.">
        <title>Chromosome-level genome assembly of Phrynocephalus forsythii using third-generation DNA sequencing and Hi-C analysis.</title>
        <authorList>
            <person name="Qi Y."/>
            <person name="Zhao W."/>
            <person name="Zhao Y."/>
            <person name="Niu C."/>
            <person name="Cao S."/>
            <person name="Zhang Y."/>
        </authorList>
    </citation>
    <scope>NUCLEOTIDE SEQUENCE</scope>
    <source>
        <tissue evidence="7">Muscle</tissue>
    </source>
</reference>
<dbReference type="InterPro" id="IPR052035">
    <property type="entry name" value="ZnF_BED_domain_contain"/>
</dbReference>
<dbReference type="AlphaFoldDB" id="A0A9Q0Y7S4"/>
<evidence type="ECO:0000256" key="6">
    <source>
        <dbReference type="SAM" id="MobiDB-lite"/>
    </source>
</evidence>
<evidence type="ECO:0000256" key="1">
    <source>
        <dbReference type="ARBA" id="ARBA00004123"/>
    </source>
</evidence>
<proteinExistence type="predicted"/>
<sequence length="170" mass="18518">MRKHPGTLPGTLSGPGSSGRKRVEEGLGKEKHSSASAESGKRQATLQEVGPLCGSFVSQRNRAKAQETTTRVVGEMVAMNGLPLSFVESSGFRHLMKHVAPWYEPPSQCTFSRRVIPSLYESVRDMIRALLQAARGRKIHFTSDLWTGGHHGYLSLSSPCLPVRLPALPA</sequence>
<feature type="region of interest" description="Disordered" evidence="6">
    <location>
        <begin position="1"/>
        <end position="44"/>
    </location>
</feature>
<gene>
    <name evidence="7" type="ORF">JRQ81_001750</name>
</gene>
<feature type="compositionally biased region" description="Low complexity" evidence="6">
    <location>
        <begin position="1"/>
        <end position="15"/>
    </location>
</feature>
<evidence type="ECO:0000256" key="4">
    <source>
        <dbReference type="ARBA" id="ARBA00022833"/>
    </source>
</evidence>
<evidence type="ECO:0000256" key="5">
    <source>
        <dbReference type="ARBA" id="ARBA00023242"/>
    </source>
</evidence>
<feature type="compositionally biased region" description="Polar residues" evidence="6">
    <location>
        <begin position="34"/>
        <end position="44"/>
    </location>
</feature>
<dbReference type="GO" id="GO:0008270">
    <property type="term" value="F:zinc ion binding"/>
    <property type="evidence" value="ECO:0007669"/>
    <property type="project" value="UniProtKB-KW"/>
</dbReference>
<evidence type="ECO:0000313" key="8">
    <source>
        <dbReference type="Proteomes" id="UP001142489"/>
    </source>
</evidence>